<keyword evidence="17" id="KW-1133">Transmembrane helix</keyword>
<feature type="transmembrane region" description="Helical" evidence="17">
    <location>
        <begin position="88"/>
        <end position="113"/>
    </location>
</feature>
<dbReference type="Gene3D" id="3.30.565.10">
    <property type="entry name" value="Histidine kinase-like ATPase, C-terminal domain"/>
    <property type="match status" value="1"/>
</dbReference>
<dbReference type="PROSITE" id="PS50109">
    <property type="entry name" value="HIS_KIN"/>
    <property type="match status" value="1"/>
</dbReference>
<evidence type="ECO:0000256" key="4">
    <source>
        <dbReference type="ARBA" id="ARBA00012438"/>
    </source>
</evidence>
<reference evidence="20" key="1">
    <citation type="journal article" date="2019" name="Int. J. Syst. Evol. Microbiol.">
        <title>The Global Catalogue of Microorganisms (GCM) 10K type strain sequencing project: providing services to taxonomists for standard genome sequencing and annotation.</title>
        <authorList>
            <consortium name="The Broad Institute Genomics Platform"/>
            <consortium name="The Broad Institute Genome Sequencing Center for Infectious Disease"/>
            <person name="Wu L."/>
            <person name="Ma J."/>
        </authorList>
    </citation>
    <scope>NUCLEOTIDE SEQUENCE [LARGE SCALE GENOMIC DNA]</scope>
    <source>
        <strain evidence="20">JCM 16923</strain>
    </source>
</reference>
<dbReference type="InterPro" id="IPR036890">
    <property type="entry name" value="HATPase_C_sf"/>
</dbReference>
<dbReference type="InterPro" id="IPR003594">
    <property type="entry name" value="HATPase_dom"/>
</dbReference>
<feature type="transmembrane region" description="Helical" evidence="17">
    <location>
        <begin position="54"/>
        <end position="76"/>
    </location>
</feature>
<evidence type="ECO:0000256" key="15">
    <source>
        <dbReference type="ARBA" id="ARBA00030800"/>
    </source>
</evidence>
<evidence type="ECO:0000256" key="13">
    <source>
        <dbReference type="ARBA" id="ARBA00023014"/>
    </source>
</evidence>
<feature type="transmembrane region" description="Helical" evidence="17">
    <location>
        <begin position="119"/>
        <end position="141"/>
    </location>
</feature>
<evidence type="ECO:0000256" key="6">
    <source>
        <dbReference type="ARBA" id="ARBA00022485"/>
    </source>
</evidence>
<organism evidence="19 20">
    <name type="scientific">Gordonia caeni</name>
    <dbReference type="NCBI Taxonomy" id="1007097"/>
    <lineage>
        <taxon>Bacteria</taxon>
        <taxon>Bacillati</taxon>
        <taxon>Actinomycetota</taxon>
        <taxon>Actinomycetes</taxon>
        <taxon>Mycobacteriales</taxon>
        <taxon>Gordoniaceae</taxon>
        <taxon>Gordonia</taxon>
    </lineage>
</organism>
<evidence type="ECO:0000256" key="8">
    <source>
        <dbReference type="ARBA" id="ARBA00022679"/>
    </source>
</evidence>
<evidence type="ECO:0000256" key="5">
    <source>
        <dbReference type="ARBA" id="ARBA00017322"/>
    </source>
</evidence>
<dbReference type="GO" id="GO:0016301">
    <property type="term" value="F:kinase activity"/>
    <property type="evidence" value="ECO:0007669"/>
    <property type="project" value="UniProtKB-KW"/>
</dbReference>
<keyword evidence="17" id="KW-0812">Transmembrane</keyword>
<evidence type="ECO:0000313" key="19">
    <source>
        <dbReference type="EMBL" id="GAA3965608.1"/>
    </source>
</evidence>
<gene>
    <name evidence="19" type="ORF">GCM10022231_27980</name>
</gene>
<evidence type="ECO:0000256" key="2">
    <source>
        <dbReference type="ARBA" id="ARBA00001966"/>
    </source>
</evidence>
<keyword evidence="11" id="KW-0408">Iron</keyword>
<keyword evidence="12" id="KW-0902">Two-component regulatory system</keyword>
<dbReference type="Pfam" id="PF02518">
    <property type="entry name" value="HATPase_c"/>
    <property type="match status" value="1"/>
</dbReference>
<keyword evidence="9" id="KW-0479">Metal-binding</keyword>
<evidence type="ECO:0000313" key="20">
    <source>
        <dbReference type="Proteomes" id="UP001418444"/>
    </source>
</evidence>
<dbReference type="Pfam" id="PF07730">
    <property type="entry name" value="HisKA_3"/>
    <property type="match status" value="1"/>
</dbReference>
<dbReference type="InterPro" id="IPR017205">
    <property type="entry name" value="Sig_transdc_His_kinase_ChrS"/>
</dbReference>
<dbReference type="EMBL" id="BAAAZW010000008">
    <property type="protein sequence ID" value="GAA3965608.1"/>
    <property type="molecule type" value="Genomic_DNA"/>
</dbReference>
<keyword evidence="7" id="KW-0963">Cytoplasm</keyword>
<evidence type="ECO:0000256" key="14">
    <source>
        <dbReference type="ARBA" id="ARBA00024827"/>
    </source>
</evidence>
<evidence type="ECO:0000256" key="9">
    <source>
        <dbReference type="ARBA" id="ARBA00022723"/>
    </source>
</evidence>
<comment type="subcellular location">
    <subcellularLocation>
        <location evidence="3">Cytoplasm</location>
    </subcellularLocation>
</comment>
<keyword evidence="13" id="KW-0411">Iron-sulfur</keyword>
<evidence type="ECO:0000259" key="18">
    <source>
        <dbReference type="PROSITE" id="PS50109"/>
    </source>
</evidence>
<keyword evidence="16" id="KW-0175">Coiled coil</keyword>
<comment type="caution">
    <text evidence="19">The sequence shown here is derived from an EMBL/GenBank/DDBJ whole genome shotgun (WGS) entry which is preliminary data.</text>
</comment>
<evidence type="ECO:0000256" key="11">
    <source>
        <dbReference type="ARBA" id="ARBA00023004"/>
    </source>
</evidence>
<feature type="domain" description="Histidine kinase" evidence="18">
    <location>
        <begin position="312"/>
        <end position="401"/>
    </location>
</feature>
<evidence type="ECO:0000256" key="10">
    <source>
        <dbReference type="ARBA" id="ARBA00022777"/>
    </source>
</evidence>
<dbReference type="InterPro" id="IPR050482">
    <property type="entry name" value="Sensor_HK_TwoCompSys"/>
</dbReference>
<comment type="cofactor">
    <cofactor evidence="2">
        <name>[4Fe-4S] cluster</name>
        <dbReference type="ChEBI" id="CHEBI:49883"/>
    </cofactor>
</comment>
<accession>A0ABP7PH53</accession>
<keyword evidence="6" id="KW-0004">4Fe-4S</keyword>
<dbReference type="InterPro" id="IPR004358">
    <property type="entry name" value="Sig_transdc_His_kin-like_C"/>
</dbReference>
<evidence type="ECO:0000256" key="7">
    <source>
        <dbReference type="ARBA" id="ARBA00022490"/>
    </source>
</evidence>
<evidence type="ECO:0000256" key="3">
    <source>
        <dbReference type="ARBA" id="ARBA00004496"/>
    </source>
</evidence>
<comment type="function">
    <text evidence="14">Member of the two-component regulatory system NreB/NreC involved in the control of dissimilatory nitrate/nitrite reduction in response to oxygen. NreB functions as a direct oxygen sensor histidine kinase which is autophosphorylated, in the absence of oxygen, probably at the conserved histidine residue, and transfers its phosphate group probably to a conserved aspartate residue of NreC. NreB/NreC activates the expression of the nitrate (narGHJI) and nitrite (nir) reductase operons, as well as the putative nitrate transporter gene narT.</text>
</comment>
<name>A0ABP7PH53_9ACTN</name>
<dbReference type="PIRSF" id="PIRSF037434">
    <property type="entry name" value="STHK_ChrS"/>
    <property type="match status" value="1"/>
</dbReference>
<evidence type="ECO:0000256" key="16">
    <source>
        <dbReference type="SAM" id="Coils"/>
    </source>
</evidence>
<dbReference type="SUPFAM" id="SSF55874">
    <property type="entry name" value="ATPase domain of HSP90 chaperone/DNA topoisomerase II/histidine kinase"/>
    <property type="match status" value="1"/>
</dbReference>
<feature type="coiled-coil region" evidence="16">
    <location>
        <begin position="178"/>
        <end position="205"/>
    </location>
</feature>
<proteinExistence type="predicted"/>
<keyword evidence="20" id="KW-1185">Reference proteome</keyword>
<dbReference type="SMART" id="SM00387">
    <property type="entry name" value="HATPase_c"/>
    <property type="match status" value="1"/>
</dbReference>
<protein>
    <recommendedName>
        <fullName evidence="5">Oxygen sensor histidine kinase NreB</fullName>
        <ecNumber evidence="4">2.7.13.3</ecNumber>
    </recommendedName>
    <alternativeName>
        <fullName evidence="15">Nitrogen regulation protein B</fullName>
    </alternativeName>
</protein>
<keyword evidence="10 19" id="KW-0418">Kinase</keyword>
<dbReference type="PANTHER" id="PTHR24421">
    <property type="entry name" value="NITRATE/NITRITE SENSOR PROTEIN NARX-RELATED"/>
    <property type="match status" value="1"/>
</dbReference>
<sequence>MPVRDTGGVPVPDQPPMSRAYVTADRYVQWGGHLLFAVLMGIGLARAVSGATGSPVPVILGATAVACWYVFGAIAIAVRRGHRERAWVLILLAAWTVLTVFSPDFVWVAFVLAMLCWHFLPLTLAVPAELIVAVVAVTAALREGPVGAGSVLGPLIGIATAIAVTETVHRVVDAAAARDALASELAQTQLRLARQEREAVVLAERERMGSEIHDGAGQALAGIVMLLQSATDPEVEPQRRQAQATTALEMATTALAQTRSFLRDLDGSAVGADGLAAGLQGAVDQAGRLGLAAELHVHGTPAALSEQSRSVLVRAAQEALANTARHAQATRAMVTLTVVGDEVHLDVVDDGRGFDPAQTGSGTGFGLSGLRSRVARCGGAVTIDSEPGDGTTVHVCLPIEAVGGAR</sequence>
<dbReference type="CDD" id="cd16917">
    <property type="entry name" value="HATPase_UhpB-NarQ-NarX-like"/>
    <property type="match status" value="1"/>
</dbReference>
<dbReference type="InterPro" id="IPR011712">
    <property type="entry name" value="Sig_transdc_His_kin_sub3_dim/P"/>
</dbReference>
<dbReference type="EC" id="2.7.13.3" evidence="4"/>
<evidence type="ECO:0000256" key="17">
    <source>
        <dbReference type="SAM" id="Phobius"/>
    </source>
</evidence>
<evidence type="ECO:0000256" key="1">
    <source>
        <dbReference type="ARBA" id="ARBA00000085"/>
    </source>
</evidence>
<keyword evidence="17" id="KW-0472">Membrane</keyword>
<comment type="catalytic activity">
    <reaction evidence="1">
        <text>ATP + protein L-histidine = ADP + protein N-phospho-L-histidine.</text>
        <dbReference type="EC" id="2.7.13.3"/>
    </reaction>
</comment>
<dbReference type="InterPro" id="IPR005467">
    <property type="entry name" value="His_kinase_dom"/>
</dbReference>
<dbReference type="Gene3D" id="1.20.5.1930">
    <property type="match status" value="1"/>
</dbReference>
<feature type="transmembrane region" description="Helical" evidence="17">
    <location>
        <begin position="27"/>
        <end position="48"/>
    </location>
</feature>
<keyword evidence="8" id="KW-0808">Transferase</keyword>
<evidence type="ECO:0000256" key="12">
    <source>
        <dbReference type="ARBA" id="ARBA00023012"/>
    </source>
</evidence>
<dbReference type="PRINTS" id="PR00344">
    <property type="entry name" value="BCTRLSENSOR"/>
</dbReference>
<dbReference type="Proteomes" id="UP001418444">
    <property type="component" value="Unassembled WGS sequence"/>
</dbReference>